<dbReference type="RefSeq" id="WP_379517260.1">
    <property type="nucleotide sequence ID" value="NZ_JBHSPA010000031.1"/>
</dbReference>
<dbReference type="PANTHER" id="PTHR33495">
    <property type="entry name" value="ANTI-SIGMA FACTOR ANTAGONIST TM_1081-RELATED-RELATED"/>
    <property type="match status" value="1"/>
</dbReference>
<dbReference type="InterPro" id="IPR036513">
    <property type="entry name" value="STAS_dom_sf"/>
</dbReference>
<comment type="similarity">
    <text evidence="1 2">Belongs to the anti-sigma-factor antagonist family.</text>
</comment>
<evidence type="ECO:0000313" key="4">
    <source>
        <dbReference type="EMBL" id="MFC5827759.1"/>
    </source>
</evidence>
<accession>A0ABW1CRV0</accession>
<dbReference type="Gene3D" id="3.30.750.24">
    <property type="entry name" value="STAS domain"/>
    <property type="match status" value="1"/>
</dbReference>
<evidence type="ECO:0000256" key="2">
    <source>
        <dbReference type="RuleBase" id="RU003749"/>
    </source>
</evidence>
<dbReference type="NCBIfam" id="TIGR00377">
    <property type="entry name" value="ant_ant_sig"/>
    <property type="match status" value="1"/>
</dbReference>
<evidence type="ECO:0000313" key="5">
    <source>
        <dbReference type="Proteomes" id="UP001596058"/>
    </source>
</evidence>
<dbReference type="InterPro" id="IPR002645">
    <property type="entry name" value="STAS_dom"/>
</dbReference>
<proteinExistence type="inferred from homology"/>
<protein>
    <recommendedName>
        <fullName evidence="2">Anti-sigma factor antagonist</fullName>
    </recommendedName>
</protein>
<comment type="caution">
    <text evidence="4">The sequence shown here is derived from an EMBL/GenBank/DDBJ whole genome shotgun (WGS) entry which is preliminary data.</text>
</comment>
<dbReference type="EMBL" id="JBHSPA010000031">
    <property type="protein sequence ID" value="MFC5827759.1"/>
    <property type="molecule type" value="Genomic_DNA"/>
</dbReference>
<keyword evidence="5" id="KW-1185">Reference proteome</keyword>
<evidence type="ECO:0000256" key="1">
    <source>
        <dbReference type="ARBA" id="ARBA00009013"/>
    </source>
</evidence>
<dbReference type="Proteomes" id="UP001596058">
    <property type="component" value="Unassembled WGS sequence"/>
</dbReference>
<evidence type="ECO:0000259" key="3">
    <source>
        <dbReference type="PROSITE" id="PS50801"/>
    </source>
</evidence>
<dbReference type="PANTHER" id="PTHR33495:SF2">
    <property type="entry name" value="ANTI-SIGMA FACTOR ANTAGONIST TM_1081-RELATED"/>
    <property type="match status" value="1"/>
</dbReference>
<reference evidence="5" key="1">
    <citation type="journal article" date="2019" name="Int. J. Syst. Evol. Microbiol.">
        <title>The Global Catalogue of Microorganisms (GCM) 10K type strain sequencing project: providing services to taxonomists for standard genome sequencing and annotation.</title>
        <authorList>
            <consortium name="The Broad Institute Genomics Platform"/>
            <consortium name="The Broad Institute Genome Sequencing Center for Infectious Disease"/>
            <person name="Wu L."/>
            <person name="Ma J."/>
        </authorList>
    </citation>
    <scope>NUCLEOTIDE SEQUENCE [LARGE SCALE GENOMIC DNA]</scope>
    <source>
        <strain evidence="5">CCUG 53903</strain>
    </source>
</reference>
<sequence length="117" mass="12965">MTSTPHKPGATIIQLHGDIDIFSSEAMRRRLLAALPTSESTLICDLSDISFRDMSGFGVLVGIQRRARAMDIVLALTRPSTHTRDLLHMTGLEWSLPVYRHGQVDAASHMEVVPNTR</sequence>
<dbReference type="CDD" id="cd07043">
    <property type="entry name" value="STAS_anti-anti-sigma_factors"/>
    <property type="match status" value="1"/>
</dbReference>
<dbReference type="InterPro" id="IPR003658">
    <property type="entry name" value="Anti-sigma_ant"/>
</dbReference>
<dbReference type="SUPFAM" id="SSF52091">
    <property type="entry name" value="SpoIIaa-like"/>
    <property type="match status" value="1"/>
</dbReference>
<organism evidence="4 5">
    <name type="scientific">Nonomuraea insulae</name>
    <dbReference type="NCBI Taxonomy" id="1616787"/>
    <lineage>
        <taxon>Bacteria</taxon>
        <taxon>Bacillati</taxon>
        <taxon>Actinomycetota</taxon>
        <taxon>Actinomycetes</taxon>
        <taxon>Streptosporangiales</taxon>
        <taxon>Streptosporangiaceae</taxon>
        <taxon>Nonomuraea</taxon>
    </lineage>
</organism>
<dbReference type="Pfam" id="PF01740">
    <property type="entry name" value="STAS"/>
    <property type="match status" value="1"/>
</dbReference>
<dbReference type="PROSITE" id="PS50801">
    <property type="entry name" value="STAS"/>
    <property type="match status" value="1"/>
</dbReference>
<feature type="domain" description="STAS" evidence="3">
    <location>
        <begin position="1"/>
        <end position="92"/>
    </location>
</feature>
<name>A0ABW1CRV0_9ACTN</name>
<gene>
    <name evidence="4" type="ORF">ACFPZ3_28195</name>
</gene>